<dbReference type="Proteomes" id="UP000078162">
    <property type="component" value="Chromosome"/>
</dbReference>
<protein>
    <submittedName>
        <fullName evidence="2">Uncharacterized protein</fullName>
    </submittedName>
</protein>
<feature type="transmembrane region" description="Helical" evidence="1">
    <location>
        <begin position="27"/>
        <end position="60"/>
    </location>
</feature>
<dbReference type="AlphaFoldDB" id="A0A1A9HY80"/>
<dbReference type="PATRIC" id="fig|1806891.3.peg.817"/>
<keyword evidence="1" id="KW-0812">Transmembrane</keyword>
<accession>A0A1A9HY80</accession>
<evidence type="ECO:0000313" key="2">
    <source>
        <dbReference type="EMBL" id="ANH78994.1"/>
    </source>
</evidence>
<dbReference type="KEGG" id="csaz:Cs308_0824"/>
<sequence length="290" mass="30770">MNSLQHLAVLAYLGNGYNYALGGNNNAISLVLGIICVAILLIIFVLILGTTLGTVAFCIWKIHKATATLRTLKQDQGNIIKDLKTCKNNPADFAATATALAASKDTSKAYKAFRASSISFLIVAIIASLVLFALIAGIVLAVFFTGPGAAPILTAAMIGCCAAAGGGAILTLIGALIASFYSAKKCKQTAHHMTQALLQTAVSAIISDIGIPEDSCRSHRDMGNAIRIMVNQSLINYNNLFREADLHFIRNALLPQPVFPFVLLTPPLPPYSDDPPPKYEDLYPDGPPLS</sequence>
<feature type="transmembrane region" description="Helical" evidence="1">
    <location>
        <begin position="150"/>
        <end position="183"/>
    </location>
</feature>
<dbReference type="EMBL" id="CP014639">
    <property type="protein sequence ID" value="ANH78994.1"/>
    <property type="molecule type" value="Genomic_DNA"/>
</dbReference>
<organism evidence="2 3">
    <name type="scientific">Candidatus Chlamydia sanziniae</name>
    <dbReference type="NCBI Taxonomy" id="1806891"/>
    <lineage>
        <taxon>Bacteria</taxon>
        <taxon>Pseudomonadati</taxon>
        <taxon>Chlamydiota</taxon>
        <taxon>Chlamydiia</taxon>
        <taxon>Chlamydiales</taxon>
        <taxon>Chlamydiaceae</taxon>
        <taxon>Chlamydia/Chlamydophila group</taxon>
        <taxon>Chlamydia</taxon>
    </lineage>
</organism>
<dbReference type="NCBIfam" id="NF047332">
    <property type="entry name" value="Chlamy_GarD"/>
    <property type="match status" value="1"/>
</dbReference>
<keyword evidence="3" id="KW-1185">Reference proteome</keyword>
<evidence type="ECO:0000256" key="1">
    <source>
        <dbReference type="SAM" id="Phobius"/>
    </source>
</evidence>
<feature type="transmembrane region" description="Helical" evidence="1">
    <location>
        <begin position="118"/>
        <end position="144"/>
    </location>
</feature>
<evidence type="ECO:0000313" key="3">
    <source>
        <dbReference type="Proteomes" id="UP000078162"/>
    </source>
</evidence>
<name>A0A1A9HY80_9CHLA</name>
<keyword evidence="1" id="KW-1133">Transmembrane helix</keyword>
<keyword evidence="1" id="KW-0472">Membrane</keyword>
<reference evidence="2 3" key="1">
    <citation type="submission" date="2016-03" db="EMBL/GenBank/DDBJ databases">
        <title>Culture-independent genomics supports pathogen discovery for uncultivable bacteria within the genus Chlamydia.</title>
        <authorList>
            <person name="Taylor-Brown A."/>
            <person name="Bachmann N.L."/>
            <person name="Borel N."/>
            <person name="Polkinghorne A."/>
        </authorList>
    </citation>
    <scope>NUCLEOTIDE SEQUENCE [LARGE SCALE GENOMIC DNA]</scope>
    <source>
        <strain evidence="2 3">2742-308</strain>
    </source>
</reference>
<gene>
    <name evidence="2" type="ORF">Cs308_0824</name>
</gene>
<proteinExistence type="predicted"/>